<dbReference type="Proteomes" id="UP000386847">
    <property type="component" value="Chromosome"/>
</dbReference>
<keyword evidence="3" id="KW-1185">Reference proteome</keyword>
<sequence length="284" mass="29472">MTTEIESRQDSAAPEDALLLNRARNYLATAAGLAEDGLNPLEWWTGSQIEAAWSQLRLAEENLVRASSHDAGVLRADALTELAHAVSVGVAATDPRLAALREALAAPAPDLTQLRELTVRVTVAAHLLSDQMHQAQRGFRNQLRGITILLIVLAVVTVAGVSAVPGAEALIPRPDGLAMLPALLLAFGMGGIGALFSAVPSLSQMPQQISPFNTAREQATLKVITGAWSAVVGLVVVAAGISGGITGDPMTVPGFAIVSALFGAQQEALTRFADHKAATMTPGA</sequence>
<evidence type="ECO:0000256" key="1">
    <source>
        <dbReference type="SAM" id="Phobius"/>
    </source>
</evidence>
<name>A0A5Q2F8Y4_9ACTN</name>
<keyword evidence="1" id="KW-1133">Transmembrane helix</keyword>
<feature type="transmembrane region" description="Helical" evidence="1">
    <location>
        <begin position="179"/>
        <end position="202"/>
    </location>
</feature>
<evidence type="ECO:0000313" key="3">
    <source>
        <dbReference type="Proteomes" id="UP000386847"/>
    </source>
</evidence>
<dbReference type="EMBL" id="CP045725">
    <property type="protein sequence ID" value="QGF23138.1"/>
    <property type="molecule type" value="Genomic_DNA"/>
</dbReference>
<gene>
    <name evidence="2" type="ORF">Rai3103_05070</name>
</gene>
<dbReference type="KEGG" id="rain:Rai3103_05070"/>
<protein>
    <submittedName>
        <fullName evidence="2">Uncharacterized protein</fullName>
    </submittedName>
</protein>
<accession>A0A5Q2F8Y4</accession>
<keyword evidence="1" id="KW-0472">Membrane</keyword>
<dbReference type="RefSeq" id="WP_153571665.1">
    <property type="nucleotide sequence ID" value="NZ_CP045725.1"/>
</dbReference>
<feature type="transmembrane region" description="Helical" evidence="1">
    <location>
        <begin position="223"/>
        <end position="245"/>
    </location>
</feature>
<proteinExistence type="predicted"/>
<feature type="transmembrane region" description="Helical" evidence="1">
    <location>
        <begin position="146"/>
        <end position="167"/>
    </location>
</feature>
<keyword evidence="1" id="KW-0812">Transmembrane</keyword>
<evidence type="ECO:0000313" key="2">
    <source>
        <dbReference type="EMBL" id="QGF23138.1"/>
    </source>
</evidence>
<dbReference type="AlphaFoldDB" id="A0A5Q2F8Y4"/>
<organism evidence="2 3">
    <name type="scientific">Raineyella fluvialis</name>
    <dbReference type="NCBI Taxonomy" id="2662261"/>
    <lineage>
        <taxon>Bacteria</taxon>
        <taxon>Bacillati</taxon>
        <taxon>Actinomycetota</taxon>
        <taxon>Actinomycetes</taxon>
        <taxon>Propionibacteriales</taxon>
        <taxon>Propionibacteriaceae</taxon>
        <taxon>Raineyella</taxon>
    </lineage>
</organism>
<reference evidence="2 3" key="1">
    <citation type="submission" date="2019-10" db="EMBL/GenBank/DDBJ databases">
        <title>Genomic analysis of Raineyella sp. CBA3103.</title>
        <authorList>
            <person name="Roh S.W."/>
        </authorList>
    </citation>
    <scope>NUCLEOTIDE SEQUENCE [LARGE SCALE GENOMIC DNA]</scope>
    <source>
        <strain evidence="2 3">CBA3103</strain>
    </source>
</reference>